<dbReference type="AlphaFoldDB" id="A0A3M2JLW6"/>
<dbReference type="Gene3D" id="3.40.50.2000">
    <property type="entry name" value="Glycogen Phosphorylase B"/>
    <property type="match status" value="2"/>
</dbReference>
<evidence type="ECO:0000313" key="6">
    <source>
        <dbReference type="Proteomes" id="UP000269289"/>
    </source>
</evidence>
<dbReference type="GO" id="GO:0016757">
    <property type="term" value="F:glycosyltransferase activity"/>
    <property type="evidence" value="ECO:0007669"/>
    <property type="project" value="UniProtKB-KW"/>
</dbReference>
<evidence type="ECO:0000259" key="4">
    <source>
        <dbReference type="Pfam" id="PF13579"/>
    </source>
</evidence>
<dbReference type="SUPFAM" id="SSF53756">
    <property type="entry name" value="UDP-Glycosyltransferase/glycogen phosphorylase"/>
    <property type="match status" value="1"/>
</dbReference>
<keyword evidence="3 5" id="KW-0808">Transferase</keyword>
<feature type="domain" description="Glycosyltransferase subfamily 4-like N-terminal" evidence="4">
    <location>
        <begin position="187"/>
        <end position="366"/>
    </location>
</feature>
<name>A0A3M2JLW6_9CELL</name>
<evidence type="ECO:0000313" key="5">
    <source>
        <dbReference type="EMBL" id="RMI12583.1"/>
    </source>
</evidence>
<dbReference type="Pfam" id="PF13579">
    <property type="entry name" value="Glyco_trans_4_4"/>
    <property type="match status" value="1"/>
</dbReference>
<keyword evidence="2" id="KW-0328">Glycosyltransferase</keyword>
<dbReference type="PANTHER" id="PTHR12526">
    <property type="entry name" value="GLYCOSYLTRANSFERASE"/>
    <property type="match status" value="1"/>
</dbReference>
<protein>
    <submittedName>
        <fullName evidence="5">Glycosyltransferase</fullName>
    </submittedName>
</protein>
<comment type="caution">
    <text evidence="5">The sequence shown here is derived from an EMBL/GenBank/DDBJ whole genome shotgun (WGS) entry which is preliminary data.</text>
</comment>
<evidence type="ECO:0000256" key="3">
    <source>
        <dbReference type="ARBA" id="ARBA00022679"/>
    </source>
</evidence>
<evidence type="ECO:0000256" key="2">
    <source>
        <dbReference type="ARBA" id="ARBA00022676"/>
    </source>
</evidence>
<dbReference type="InterPro" id="IPR028098">
    <property type="entry name" value="Glyco_trans_4-like_N"/>
</dbReference>
<accession>A0A3M2JLW6</accession>
<dbReference type="Proteomes" id="UP000269289">
    <property type="component" value="Unassembled WGS sequence"/>
</dbReference>
<evidence type="ECO:0000256" key="1">
    <source>
        <dbReference type="ARBA" id="ARBA00009481"/>
    </source>
</evidence>
<dbReference type="CDD" id="cd03794">
    <property type="entry name" value="GT4_WbuB-like"/>
    <property type="match status" value="1"/>
</dbReference>
<gene>
    <name evidence="5" type="ORF">EBM89_08070</name>
</gene>
<proteinExistence type="inferred from homology"/>
<comment type="similarity">
    <text evidence="1">Belongs to the glycosyltransferase group 1 family. Glycosyltransferase 4 subfamily.</text>
</comment>
<dbReference type="EMBL" id="RFFI01000034">
    <property type="protein sequence ID" value="RMI12583.1"/>
    <property type="molecule type" value="Genomic_DNA"/>
</dbReference>
<dbReference type="OrthoDB" id="509705at2"/>
<dbReference type="Pfam" id="PF13692">
    <property type="entry name" value="Glyco_trans_1_4"/>
    <property type="match status" value="1"/>
</dbReference>
<keyword evidence="6" id="KW-1185">Reference proteome</keyword>
<dbReference type="RefSeq" id="WP_122148930.1">
    <property type="nucleotide sequence ID" value="NZ_RFFI01000034.1"/>
</dbReference>
<reference evidence="5 6" key="1">
    <citation type="submission" date="2018-10" db="EMBL/GenBank/DDBJ databases">
        <title>Isolation, diversity and antifungal activity of actinobacteria from wheat.</title>
        <authorList>
            <person name="Han C."/>
        </authorList>
    </citation>
    <scope>NUCLEOTIDE SEQUENCE [LARGE SCALE GENOMIC DNA]</scope>
    <source>
        <strain evidence="5 6">NEAU-YY56</strain>
    </source>
</reference>
<organism evidence="5 6">
    <name type="scientific">Cellulomonas triticagri</name>
    <dbReference type="NCBI Taxonomy" id="2483352"/>
    <lineage>
        <taxon>Bacteria</taxon>
        <taxon>Bacillati</taxon>
        <taxon>Actinomycetota</taxon>
        <taxon>Actinomycetes</taxon>
        <taxon>Micrococcales</taxon>
        <taxon>Cellulomonadaceae</taxon>
        <taxon>Cellulomonas</taxon>
    </lineage>
</organism>
<dbReference type="PANTHER" id="PTHR12526:SF640">
    <property type="entry name" value="COLANIC ACID BIOSYNTHESIS GLYCOSYLTRANSFERASE WCAL-RELATED"/>
    <property type="match status" value="1"/>
</dbReference>
<sequence>MNVARDAARSLALAVTAVAGMLREDPWFLAVQVARRLPRPLSGLVARGLLRGAPTTAVRAVVGHWLAGRRAQATSQVPAARPRGRLGARVLREVAAELEAVPIEQLPAGTTRARAAWRAGALTAAREEADRAGARHLAERYAAESAMLRPGFRVPTRPGPAPIASRARGGPRALHLLTNSYPHTSSGYAARSHAVLRAQAGAGIQVLAATRLGYPVSVGRWTARSADVVDGVTYARLLPARMPATAVDRAARTVDGLRPLARSAGSTVVHTTTPYGNGQIARALADEVGVPWVYEVRGLLEQTWVAGRPDAASRSRAAASERFSLLRAQEAAVAAAADHVVTLSATMRDDLVARGVPAERVTLVPNSVDERLLTLPDAGPGAARRDLGLPESGFWVGTVSSLVGYEGLDALVDAVVALRARGVDARACLVGDGVARPELERRAQAAGLGDALVLPGRVPAADAPRWHRALDVFVVPRRDVEVCRQVTPLKPVEAMALGRPVVASDLPALAEVLSGGAGRLVAPEDPEALADALDDLRSDEAARADLVAAGREVAAGRTWAAAGSRYRELYERLGAGA</sequence>